<gene>
    <name evidence="2" type="ORF">SAMN05216555_10376</name>
</gene>
<feature type="region of interest" description="Disordered" evidence="1">
    <location>
        <begin position="120"/>
        <end position="139"/>
    </location>
</feature>
<dbReference type="Proteomes" id="UP000182130">
    <property type="component" value="Unassembled WGS sequence"/>
</dbReference>
<accession>A0A1G8LIG8</accession>
<proteinExistence type="predicted"/>
<evidence type="ECO:0000313" key="3">
    <source>
        <dbReference type="Proteomes" id="UP000182130"/>
    </source>
</evidence>
<dbReference type="AlphaFoldDB" id="A0A1G8LIG8"/>
<feature type="compositionally biased region" description="Basic and acidic residues" evidence="1">
    <location>
        <begin position="123"/>
        <end position="139"/>
    </location>
</feature>
<organism evidence="2 3">
    <name type="scientific">Arthrobacter cupressi</name>
    <dbReference type="NCBI Taxonomy" id="1045773"/>
    <lineage>
        <taxon>Bacteria</taxon>
        <taxon>Bacillati</taxon>
        <taxon>Actinomycetota</taxon>
        <taxon>Actinomycetes</taxon>
        <taxon>Micrococcales</taxon>
        <taxon>Micrococcaceae</taxon>
        <taxon>Arthrobacter</taxon>
    </lineage>
</organism>
<evidence type="ECO:0000313" key="2">
    <source>
        <dbReference type="EMBL" id="SDI55484.1"/>
    </source>
</evidence>
<dbReference type="EMBL" id="FNEI01000003">
    <property type="protein sequence ID" value="SDI55484.1"/>
    <property type="molecule type" value="Genomic_DNA"/>
</dbReference>
<dbReference type="OrthoDB" id="4946476at2"/>
<dbReference type="RefSeq" id="WP_074587337.1">
    <property type="nucleotide sequence ID" value="NZ_FNEI01000003.1"/>
</dbReference>
<reference evidence="3" key="1">
    <citation type="submission" date="2016-10" db="EMBL/GenBank/DDBJ databases">
        <authorList>
            <person name="Varghese N."/>
            <person name="Submissions S."/>
        </authorList>
    </citation>
    <scope>NUCLEOTIDE SEQUENCE [LARGE SCALE GENOMIC DNA]</scope>
    <source>
        <strain evidence="3">CGMCC 1.10783</strain>
    </source>
</reference>
<name>A0A1G8LIG8_9MICC</name>
<protein>
    <submittedName>
        <fullName evidence="2">Uncharacterized protein</fullName>
    </submittedName>
</protein>
<evidence type="ECO:0000256" key="1">
    <source>
        <dbReference type="SAM" id="MobiDB-lite"/>
    </source>
</evidence>
<keyword evidence="3" id="KW-1185">Reference proteome</keyword>
<sequence>MDPHDSRDQGTAGVLAALAFIDNVGFHGIATNLTGPAPKIDRNWAALIGNARIAVAATRWPDRLNPQVQAFLTAAEKLVSALELRDTDATKGPAGELHISYHALSDAGWQHLAEAAGIAAGAHDAEGHAHGAEGHGHHH</sequence>